<dbReference type="NCBIfam" id="TIGR00205">
    <property type="entry name" value="fliE"/>
    <property type="match status" value="1"/>
</dbReference>
<evidence type="ECO:0000256" key="3">
    <source>
        <dbReference type="ARBA" id="ARBA00023143"/>
    </source>
</evidence>
<sequence>MIQPTTALNSVKTIQSLQKTEMKDKTPAEMTQTFGDFLQNAINNVSNQEKNVHAVTDKYMVGQADISQVMIASSQAELSLSLTSQVRNKVVEAYQEIMRMQL</sequence>
<keyword evidence="6" id="KW-0969">Cilium</keyword>
<name>A0A7W5AVF2_9BACL</name>
<comment type="subcellular location">
    <subcellularLocation>
        <location evidence="1 4">Bacterial flagellum basal body</location>
    </subcellularLocation>
</comment>
<dbReference type="GO" id="GO:0003774">
    <property type="term" value="F:cytoskeletal motor activity"/>
    <property type="evidence" value="ECO:0007669"/>
    <property type="project" value="InterPro"/>
</dbReference>
<dbReference type="PANTHER" id="PTHR34653:SF1">
    <property type="entry name" value="FLAGELLAR HOOK-BASAL BODY COMPLEX PROTEIN FLIE"/>
    <property type="match status" value="1"/>
</dbReference>
<evidence type="ECO:0000256" key="2">
    <source>
        <dbReference type="ARBA" id="ARBA00009272"/>
    </source>
</evidence>
<reference evidence="6 7" key="1">
    <citation type="submission" date="2020-08" db="EMBL/GenBank/DDBJ databases">
        <title>Genomic Encyclopedia of Type Strains, Phase III (KMG-III): the genomes of soil and plant-associated and newly described type strains.</title>
        <authorList>
            <person name="Whitman W."/>
        </authorList>
    </citation>
    <scope>NUCLEOTIDE SEQUENCE [LARGE SCALE GENOMIC DNA]</scope>
    <source>
        <strain evidence="6 7">CECT 5862</strain>
    </source>
</reference>
<dbReference type="PANTHER" id="PTHR34653">
    <property type="match status" value="1"/>
</dbReference>
<organism evidence="6 7">
    <name type="scientific">Paenibacillus phyllosphaerae</name>
    <dbReference type="NCBI Taxonomy" id="274593"/>
    <lineage>
        <taxon>Bacteria</taxon>
        <taxon>Bacillati</taxon>
        <taxon>Bacillota</taxon>
        <taxon>Bacilli</taxon>
        <taxon>Bacillales</taxon>
        <taxon>Paenibacillaceae</taxon>
        <taxon>Paenibacillus</taxon>
    </lineage>
</organism>
<dbReference type="HAMAP" id="MF_00724">
    <property type="entry name" value="FliE"/>
    <property type="match status" value="1"/>
</dbReference>
<evidence type="ECO:0000313" key="7">
    <source>
        <dbReference type="Proteomes" id="UP000570361"/>
    </source>
</evidence>
<evidence type="ECO:0000313" key="6">
    <source>
        <dbReference type="EMBL" id="MBB3109387.1"/>
    </source>
</evidence>
<dbReference type="Pfam" id="PF02049">
    <property type="entry name" value="FliE"/>
    <property type="match status" value="1"/>
</dbReference>
<keyword evidence="7" id="KW-1185">Reference proteome</keyword>
<dbReference type="GO" id="GO:0005198">
    <property type="term" value="F:structural molecule activity"/>
    <property type="evidence" value="ECO:0007669"/>
    <property type="project" value="UniProtKB-UniRule"/>
</dbReference>
<dbReference type="EMBL" id="JACHXK010000002">
    <property type="protein sequence ID" value="MBB3109387.1"/>
    <property type="molecule type" value="Genomic_DNA"/>
</dbReference>
<dbReference type="PRINTS" id="PR01006">
    <property type="entry name" value="FLGHOOKFLIE"/>
</dbReference>
<proteinExistence type="inferred from homology"/>
<protein>
    <recommendedName>
        <fullName evidence="4 5">Flagellar hook-basal body complex protein FliE</fullName>
    </recommendedName>
</protein>
<gene>
    <name evidence="4" type="primary">fliE</name>
    <name evidence="6" type="ORF">FHS18_001439</name>
</gene>
<dbReference type="RefSeq" id="WP_183598382.1">
    <property type="nucleotide sequence ID" value="NZ_JACHXK010000002.1"/>
</dbReference>
<comment type="caution">
    <text evidence="6">The sequence shown here is derived from an EMBL/GenBank/DDBJ whole genome shotgun (WGS) entry which is preliminary data.</text>
</comment>
<evidence type="ECO:0000256" key="5">
    <source>
        <dbReference type="NCBIfam" id="TIGR00205"/>
    </source>
</evidence>
<dbReference type="AlphaFoldDB" id="A0A7W5AVF2"/>
<keyword evidence="6" id="KW-0966">Cell projection</keyword>
<keyword evidence="6" id="KW-0282">Flagellum</keyword>
<accession>A0A7W5AVF2</accession>
<dbReference type="GO" id="GO:0071973">
    <property type="term" value="P:bacterial-type flagellum-dependent cell motility"/>
    <property type="evidence" value="ECO:0007669"/>
    <property type="project" value="InterPro"/>
</dbReference>
<keyword evidence="3 4" id="KW-0975">Bacterial flagellum</keyword>
<dbReference type="Proteomes" id="UP000570361">
    <property type="component" value="Unassembled WGS sequence"/>
</dbReference>
<dbReference type="GO" id="GO:0009425">
    <property type="term" value="C:bacterial-type flagellum basal body"/>
    <property type="evidence" value="ECO:0007669"/>
    <property type="project" value="UniProtKB-SubCell"/>
</dbReference>
<dbReference type="InterPro" id="IPR001624">
    <property type="entry name" value="FliE"/>
</dbReference>
<evidence type="ECO:0000256" key="4">
    <source>
        <dbReference type="HAMAP-Rule" id="MF_00724"/>
    </source>
</evidence>
<comment type="similarity">
    <text evidence="2 4">Belongs to the FliE family.</text>
</comment>
<evidence type="ECO:0000256" key="1">
    <source>
        <dbReference type="ARBA" id="ARBA00004117"/>
    </source>
</evidence>